<organism evidence="2 3">
    <name type="scientific">Stephania cephalantha</name>
    <dbReference type="NCBI Taxonomy" id="152367"/>
    <lineage>
        <taxon>Eukaryota</taxon>
        <taxon>Viridiplantae</taxon>
        <taxon>Streptophyta</taxon>
        <taxon>Embryophyta</taxon>
        <taxon>Tracheophyta</taxon>
        <taxon>Spermatophyta</taxon>
        <taxon>Magnoliopsida</taxon>
        <taxon>Ranunculales</taxon>
        <taxon>Menispermaceae</taxon>
        <taxon>Menispermoideae</taxon>
        <taxon>Cissampelideae</taxon>
        <taxon>Stephania</taxon>
    </lineage>
</organism>
<feature type="compositionally biased region" description="Low complexity" evidence="1">
    <location>
        <begin position="200"/>
        <end position="213"/>
    </location>
</feature>
<name>A0AAP0J2U2_9MAGN</name>
<accession>A0AAP0J2U2</accession>
<keyword evidence="3" id="KW-1185">Reference proteome</keyword>
<dbReference type="Proteomes" id="UP001419268">
    <property type="component" value="Unassembled WGS sequence"/>
</dbReference>
<sequence>MAKDRDKVKVPVKCRDRDRGLVRHRDWDRDNMFHLDRDFNVLVGSVDSQVTSPVRVHSSGQAQQSQEQIHVVVAPGPTTTHRNLIEGISWFETHSNREATDDREKLIYILSDISADMMMRGGRWCVLCLEISEEPSLSRRSPTLQSKMGLAATRTAAPGPLEVARSWGKRRARLKHGSNDASRGGGGGGGEAKRGRCSVEAGTPEGAAATAAGWLHQQRRRRVAATTTPAARDSAAVRSGSAAVRWTTRFPRQSRRARERRQQQQRRRIVVARRRAGTWRRTARHWQRRGEWRRASSRKNDALSDRSILDEGCDSTTRWKDLGVGCWVRISRRGRDVLRTM</sequence>
<protein>
    <submittedName>
        <fullName evidence="2">Uncharacterized protein</fullName>
    </submittedName>
</protein>
<dbReference type="AlphaFoldDB" id="A0AAP0J2U2"/>
<evidence type="ECO:0000313" key="3">
    <source>
        <dbReference type="Proteomes" id="UP001419268"/>
    </source>
</evidence>
<feature type="compositionally biased region" description="Low complexity" evidence="1">
    <location>
        <begin position="224"/>
        <end position="242"/>
    </location>
</feature>
<dbReference type="EMBL" id="JBBNAG010000006">
    <property type="protein sequence ID" value="KAK9126501.1"/>
    <property type="molecule type" value="Genomic_DNA"/>
</dbReference>
<proteinExistence type="predicted"/>
<comment type="caution">
    <text evidence="2">The sequence shown here is derived from an EMBL/GenBank/DDBJ whole genome shotgun (WGS) entry which is preliminary data.</text>
</comment>
<evidence type="ECO:0000256" key="1">
    <source>
        <dbReference type="SAM" id="MobiDB-lite"/>
    </source>
</evidence>
<evidence type="ECO:0000313" key="2">
    <source>
        <dbReference type="EMBL" id="KAK9126501.1"/>
    </source>
</evidence>
<reference evidence="2 3" key="1">
    <citation type="submission" date="2024-01" db="EMBL/GenBank/DDBJ databases">
        <title>Genome assemblies of Stephania.</title>
        <authorList>
            <person name="Yang L."/>
        </authorList>
    </citation>
    <scope>NUCLEOTIDE SEQUENCE [LARGE SCALE GENOMIC DNA]</scope>
    <source>
        <strain evidence="2">JXDWG</strain>
        <tissue evidence="2">Leaf</tissue>
    </source>
</reference>
<feature type="region of interest" description="Disordered" evidence="1">
    <location>
        <begin position="170"/>
        <end position="242"/>
    </location>
</feature>
<gene>
    <name evidence="2" type="ORF">Scep_015347</name>
</gene>